<evidence type="ECO:0000313" key="2">
    <source>
        <dbReference type="Proteomes" id="UP001209878"/>
    </source>
</evidence>
<dbReference type="Gene3D" id="3.40.50.300">
    <property type="entry name" value="P-loop containing nucleotide triphosphate hydrolases"/>
    <property type="match status" value="1"/>
</dbReference>
<sequence>MGDGSEDTVIDAIHAAEREDTWLVIDQLHLTSDSFFKQLGYHLHRIAKSLVAEEKEGSNLLVWLVSEPCGRIPLDILQDVHTLSWQTLVSLTPQAPADGSTQLSPCSSVDSMLAHGQCTG</sequence>
<name>A0AAD9UIP5_RIDPI</name>
<organism evidence="1 2">
    <name type="scientific">Ridgeia piscesae</name>
    <name type="common">Tubeworm</name>
    <dbReference type="NCBI Taxonomy" id="27915"/>
    <lineage>
        <taxon>Eukaryota</taxon>
        <taxon>Metazoa</taxon>
        <taxon>Spiralia</taxon>
        <taxon>Lophotrochozoa</taxon>
        <taxon>Annelida</taxon>
        <taxon>Polychaeta</taxon>
        <taxon>Sedentaria</taxon>
        <taxon>Canalipalpata</taxon>
        <taxon>Sabellida</taxon>
        <taxon>Siboglinidae</taxon>
        <taxon>Ridgeia</taxon>
    </lineage>
</organism>
<gene>
    <name evidence="1" type="ORF">NP493_68g03002</name>
</gene>
<dbReference type="AlphaFoldDB" id="A0AAD9UIP5"/>
<dbReference type="InterPro" id="IPR027417">
    <property type="entry name" value="P-loop_NTPase"/>
</dbReference>
<keyword evidence="2" id="KW-1185">Reference proteome</keyword>
<dbReference type="Proteomes" id="UP001209878">
    <property type="component" value="Unassembled WGS sequence"/>
</dbReference>
<reference evidence="1" key="1">
    <citation type="journal article" date="2023" name="Mol. Biol. Evol.">
        <title>Third-Generation Sequencing Reveals the Adaptive Role of the Epigenome in Three Deep-Sea Polychaetes.</title>
        <authorList>
            <person name="Perez M."/>
            <person name="Aroh O."/>
            <person name="Sun Y."/>
            <person name="Lan Y."/>
            <person name="Juniper S.K."/>
            <person name="Young C.R."/>
            <person name="Angers B."/>
            <person name="Qian P.Y."/>
        </authorList>
    </citation>
    <scope>NUCLEOTIDE SEQUENCE</scope>
    <source>
        <strain evidence="1">R07B-5</strain>
    </source>
</reference>
<evidence type="ECO:0000313" key="1">
    <source>
        <dbReference type="EMBL" id="KAK2190796.1"/>
    </source>
</evidence>
<accession>A0AAD9UIP5</accession>
<protein>
    <submittedName>
        <fullName evidence="1">Uncharacterized protein</fullName>
    </submittedName>
</protein>
<proteinExistence type="predicted"/>
<dbReference type="EMBL" id="JAODUO010000068">
    <property type="protein sequence ID" value="KAK2190796.1"/>
    <property type="molecule type" value="Genomic_DNA"/>
</dbReference>
<comment type="caution">
    <text evidence="1">The sequence shown here is derived from an EMBL/GenBank/DDBJ whole genome shotgun (WGS) entry which is preliminary data.</text>
</comment>